<reference evidence="1 2" key="1">
    <citation type="submission" date="2013-06" db="EMBL/GenBank/DDBJ databases">
        <title>The Genome Sequence of Acinetobacter sp. NIPH 2036.</title>
        <authorList>
            <consortium name="The Broad Institute Genome Sequencing Platform"/>
            <consortium name="The Broad Institute Genome Sequencing Center for Infectious Disease"/>
            <person name="Cerqueira G."/>
            <person name="Feldgarden M."/>
            <person name="Courvalin P."/>
            <person name="Perichon B."/>
            <person name="Grillot-Courvalin C."/>
            <person name="Clermont D."/>
            <person name="Rocha E."/>
            <person name="Yoon E.-J."/>
            <person name="Nemec A."/>
            <person name="Young S.K."/>
            <person name="Zeng Q."/>
            <person name="Gargeya S."/>
            <person name="Fitzgerald M."/>
            <person name="Abouelleil A."/>
            <person name="Alvarado L."/>
            <person name="Berlin A.M."/>
            <person name="Chapman S.B."/>
            <person name="Dewar J."/>
            <person name="Goldberg J."/>
            <person name="Griggs A."/>
            <person name="Gujja S."/>
            <person name="Hansen M."/>
            <person name="Howarth C."/>
            <person name="Imamovic A."/>
            <person name="Larimer J."/>
            <person name="McCowan C."/>
            <person name="Murphy C."/>
            <person name="Pearson M."/>
            <person name="Priest M."/>
            <person name="Roberts A."/>
            <person name="Saif S."/>
            <person name="Shea T."/>
            <person name="Sykes S."/>
            <person name="Wortman J."/>
            <person name="Nusbaum C."/>
            <person name="Birren B."/>
        </authorList>
    </citation>
    <scope>NUCLEOTIDE SEQUENCE [LARGE SCALE GENOMIC DNA]</scope>
    <source>
        <strain evidence="1 2">NIPH 2036</strain>
    </source>
</reference>
<sequence length="55" mass="6314">MNQDQKNEMLQWTECIQKVCGDFETTFDKHGNLFIGEVKSFLLGETEVAFIKSNA</sequence>
<dbReference type="EMBL" id="ATGK01000012">
    <property type="protein sequence ID" value="EPG36992.1"/>
    <property type="molecule type" value="Genomic_DNA"/>
</dbReference>
<evidence type="ECO:0000313" key="1">
    <source>
        <dbReference type="EMBL" id="EPG36992.1"/>
    </source>
</evidence>
<comment type="caution">
    <text evidence="1">The sequence shown here is derived from an EMBL/GenBank/DDBJ whole genome shotgun (WGS) entry which is preliminary data.</text>
</comment>
<accession>S3UBY4</accession>
<name>S3UBY4_9GAMM</name>
<dbReference type="HOGENOM" id="CLU_3021365_0_0_6"/>
<proteinExistence type="predicted"/>
<protein>
    <submittedName>
        <fullName evidence="1">Uncharacterized protein</fullName>
    </submittedName>
</protein>
<dbReference type="AlphaFoldDB" id="S3UBY4"/>
<dbReference type="PATRIC" id="fig|1217696.3.peg.2222"/>
<gene>
    <name evidence="1" type="ORF">F907_02257</name>
</gene>
<evidence type="ECO:0000313" key="2">
    <source>
        <dbReference type="Proteomes" id="UP000014559"/>
    </source>
</evidence>
<dbReference type="Proteomes" id="UP000014559">
    <property type="component" value="Unassembled WGS sequence"/>
</dbReference>
<organism evidence="1 2">
    <name type="scientific">Acinetobacter colistiniresistens</name>
    <dbReference type="NCBI Taxonomy" id="280145"/>
    <lineage>
        <taxon>Bacteria</taxon>
        <taxon>Pseudomonadati</taxon>
        <taxon>Pseudomonadota</taxon>
        <taxon>Gammaproteobacteria</taxon>
        <taxon>Moraxellales</taxon>
        <taxon>Moraxellaceae</taxon>
        <taxon>Acinetobacter</taxon>
    </lineage>
</organism>